<protein>
    <recommendedName>
        <fullName evidence="2">Aminotransferase-like plant mobile domain-containing protein</fullName>
    </recommendedName>
</protein>
<name>A0A445ET97_ARAHY</name>
<dbReference type="STRING" id="3818.A0A445ET97"/>
<reference evidence="3 4" key="1">
    <citation type="submission" date="2019-01" db="EMBL/GenBank/DDBJ databases">
        <title>Sequencing of cultivated peanut Arachis hypogaea provides insights into genome evolution and oil improvement.</title>
        <authorList>
            <person name="Chen X."/>
        </authorList>
    </citation>
    <scope>NUCLEOTIDE SEQUENCE [LARGE SCALE GENOMIC DNA]</scope>
    <source>
        <strain evidence="4">cv. Fuhuasheng</strain>
        <tissue evidence="3">Leaves</tissue>
    </source>
</reference>
<keyword evidence="4" id="KW-1185">Reference proteome</keyword>
<evidence type="ECO:0000313" key="4">
    <source>
        <dbReference type="Proteomes" id="UP000289738"/>
    </source>
</evidence>
<feature type="transmembrane region" description="Helical" evidence="1">
    <location>
        <begin position="223"/>
        <end position="244"/>
    </location>
</feature>
<dbReference type="InterPro" id="IPR044824">
    <property type="entry name" value="MAIN-like"/>
</dbReference>
<keyword evidence="1" id="KW-0472">Membrane</keyword>
<keyword evidence="1" id="KW-0812">Transmembrane</keyword>
<feature type="domain" description="Aminotransferase-like plant mobile" evidence="2">
    <location>
        <begin position="59"/>
        <end position="257"/>
    </location>
</feature>
<proteinExistence type="predicted"/>
<gene>
    <name evidence="3" type="ORF">Ahy_A01g003579</name>
</gene>
<dbReference type="AlphaFoldDB" id="A0A445ET97"/>
<dbReference type="GO" id="GO:0010073">
    <property type="term" value="P:meristem maintenance"/>
    <property type="evidence" value="ECO:0007669"/>
    <property type="project" value="InterPro"/>
</dbReference>
<dbReference type="EMBL" id="SDMP01000001">
    <property type="protein sequence ID" value="RYR78728.1"/>
    <property type="molecule type" value="Genomic_DNA"/>
</dbReference>
<dbReference type="Proteomes" id="UP000289738">
    <property type="component" value="Chromosome A01"/>
</dbReference>
<comment type="caution">
    <text evidence="3">The sequence shown here is derived from an EMBL/GenBank/DDBJ whole genome shotgun (WGS) entry which is preliminary data.</text>
</comment>
<keyword evidence="1" id="KW-1133">Transmembrane helix</keyword>
<organism evidence="3 4">
    <name type="scientific">Arachis hypogaea</name>
    <name type="common">Peanut</name>
    <dbReference type="NCBI Taxonomy" id="3818"/>
    <lineage>
        <taxon>Eukaryota</taxon>
        <taxon>Viridiplantae</taxon>
        <taxon>Streptophyta</taxon>
        <taxon>Embryophyta</taxon>
        <taxon>Tracheophyta</taxon>
        <taxon>Spermatophyta</taxon>
        <taxon>Magnoliopsida</taxon>
        <taxon>eudicotyledons</taxon>
        <taxon>Gunneridae</taxon>
        <taxon>Pentapetalae</taxon>
        <taxon>rosids</taxon>
        <taxon>fabids</taxon>
        <taxon>Fabales</taxon>
        <taxon>Fabaceae</taxon>
        <taxon>Papilionoideae</taxon>
        <taxon>50 kb inversion clade</taxon>
        <taxon>dalbergioids sensu lato</taxon>
        <taxon>Dalbergieae</taxon>
        <taxon>Pterocarpus clade</taxon>
        <taxon>Arachis</taxon>
    </lineage>
</organism>
<evidence type="ECO:0000256" key="1">
    <source>
        <dbReference type="SAM" id="Phobius"/>
    </source>
</evidence>
<evidence type="ECO:0000259" key="2">
    <source>
        <dbReference type="Pfam" id="PF10536"/>
    </source>
</evidence>
<sequence length="259" mass="30079">MSSSEMNVEENLNRLDEIHISAHLHVKPARVLTSHGTLVDVFSTKDTDPSMEIRRQMLKPSRLQQMPLDSLEDIIVRYARCYIMYLLGGVLLPDKANNTVHVRYLSLLANYDAISTYSWGSATLCWLYSAMCLAMNYNIEGMSGCHILLMSWIYFRLPFWAPDVMSPYTFSLATRWAGKRGKNDYAEQRLQRHCLRLDTLKVDEFTWMSYRDARILSRVPAEFLGALHGYFYTAVVLLILFRWIEIVNIDRVMRQFGGK</sequence>
<evidence type="ECO:0000313" key="3">
    <source>
        <dbReference type="EMBL" id="RYR78728.1"/>
    </source>
</evidence>
<dbReference type="PANTHER" id="PTHR46033:SF8">
    <property type="entry name" value="PROTEIN MAINTENANCE OF MERISTEMS-LIKE"/>
    <property type="match status" value="1"/>
</dbReference>
<dbReference type="Pfam" id="PF10536">
    <property type="entry name" value="PMD"/>
    <property type="match status" value="1"/>
</dbReference>
<dbReference type="InterPro" id="IPR019557">
    <property type="entry name" value="AminoTfrase-like_pln_mobile"/>
</dbReference>
<dbReference type="PANTHER" id="PTHR46033">
    <property type="entry name" value="PROTEIN MAIN-LIKE 2"/>
    <property type="match status" value="1"/>
</dbReference>
<accession>A0A445ET97</accession>